<comment type="similarity">
    <text evidence="2">Belongs to the metallo-beta-lactamase superfamily.</text>
</comment>
<organism evidence="7 8">
    <name type="scientific">Leptospira fluminis</name>
    <dbReference type="NCBI Taxonomy" id="2484979"/>
    <lineage>
        <taxon>Bacteria</taxon>
        <taxon>Pseudomonadati</taxon>
        <taxon>Spirochaetota</taxon>
        <taxon>Spirochaetia</taxon>
        <taxon>Leptospirales</taxon>
        <taxon>Leptospiraceae</taxon>
        <taxon>Leptospira</taxon>
    </lineage>
</organism>
<evidence type="ECO:0000313" key="7">
    <source>
        <dbReference type="EMBL" id="TGK18175.1"/>
    </source>
</evidence>
<dbReference type="InterPro" id="IPR051013">
    <property type="entry name" value="MBL_superfamily_lactonases"/>
</dbReference>
<proteinExistence type="inferred from homology"/>
<evidence type="ECO:0000256" key="1">
    <source>
        <dbReference type="ARBA" id="ARBA00001947"/>
    </source>
</evidence>
<evidence type="ECO:0000259" key="6">
    <source>
        <dbReference type="SMART" id="SM00849"/>
    </source>
</evidence>
<dbReference type="EMBL" id="RQEV01000011">
    <property type="protein sequence ID" value="TGK18175.1"/>
    <property type="molecule type" value="Genomic_DNA"/>
</dbReference>
<protein>
    <submittedName>
        <fullName evidence="7">MBL fold metallo-hydrolase</fullName>
    </submittedName>
</protein>
<comment type="cofactor">
    <cofactor evidence="1">
        <name>Zn(2+)</name>
        <dbReference type="ChEBI" id="CHEBI:29105"/>
    </cofactor>
</comment>
<dbReference type="InterPro" id="IPR036866">
    <property type="entry name" value="RibonucZ/Hydroxyglut_hydro"/>
</dbReference>
<accession>A0A4R9GQG0</accession>
<keyword evidence="4 7" id="KW-0378">Hydrolase</keyword>
<gene>
    <name evidence="7" type="ORF">EHO61_11890</name>
</gene>
<evidence type="ECO:0000256" key="2">
    <source>
        <dbReference type="ARBA" id="ARBA00007749"/>
    </source>
</evidence>
<dbReference type="Pfam" id="PF00753">
    <property type="entry name" value="Lactamase_B"/>
    <property type="match status" value="1"/>
</dbReference>
<sequence>MILYFRFVRLLKFFFPFFLLFGAVTCRITETGRKVFREAHKKSLGTDSKKKLEDGLYAVHYGNGSWPDLSAESEEEVERKETVFLFYLIKSGDRILLIDSGISSVRTKDRYGIRNWISPDTILEKAGIGVSMVTDIVLTHFSADHAGGLNLFPGARIYINPNDWQLLKKTDWFPNLGKILLTKEKDKKLAFVQGSMEVFPDFRILFTGGRTPGHSAIEWLRSPKNRVLFTGDECIFTELCVGGKDPVGLPFYSVKNHREFLQYMELLVEQGTRILTFHDPSLLRPEAEVFPRIYRIP</sequence>
<dbReference type="SUPFAM" id="SSF56281">
    <property type="entry name" value="Metallo-hydrolase/oxidoreductase"/>
    <property type="match status" value="1"/>
</dbReference>
<keyword evidence="3" id="KW-0479">Metal-binding</keyword>
<evidence type="ECO:0000256" key="3">
    <source>
        <dbReference type="ARBA" id="ARBA00022723"/>
    </source>
</evidence>
<feature type="domain" description="Metallo-beta-lactamase" evidence="6">
    <location>
        <begin position="82"/>
        <end position="278"/>
    </location>
</feature>
<dbReference type="SMART" id="SM00849">
    <property type="entry name" value="Lactamase_B"/>
    <property type="match status" value="1"/>
</dbReference>
<keyword evidence="5" id="KW-0862">Zinc</keyword>
<dbReference type="RefSeq" id="WP_135813824.1">
    <property type="nucleotide sequence ID" value="NZ_RQEV01000011.1"/>
</dbReference>
<evidence type="ECO:0000313" key="8">
    <source>
        <dbReference type="Proteomes" id="UP000297855"/>
    </source>
</evidence>
<dbReference type="Gene3D" id="3.60.15.10">
    <property type="entry name" value="Ribonuclease Z/Hydroxyacylglutathione hydrolase-like"/>
    <property type="match status" value="1"/>
</dbReference>
<dbReference type="OrthoDB" id="9802897at2"/>
<evidence type="ECO:0000256" key="4">
    <source>
        <dbReference type="ARBA" id="ARBA00022801"/>
    </source>
</evidence>
<dbReference type="AlphaFoldDB" id="A0A4R9GQG0"/>
<dbReference type="GO" id="GO:0046872">
    <property type="term" value="F:metal ion binding"/>
    <property type="evidence" value="ECO:0007669"/>
    <property type="project" value="UniProtKB-KW"/>
</dbReference>
<reference evidence="7" key="1">
    <citation type="journal article" date="2019" name="PLoS Negl. Trop. Dis.">
        <title>Revisiting the worldwide diversity of Leptospira species in the environment.</title>
        <authorList>
            <person name="Vincent A.T."/>
            <person name="Schiettekatte O."/>
            <person name="Bourhy P."/>
            <person name="Veyrier F.J."/>
            <person name="Picardeau M."/>
        </authorList>
    </citation>
    <scope>NUCLEOTIDE SEQUENCE [LARGE SCALE GENOMIC DNA]</scope>
    <source>
        <strain evidence="7">SCS5</strain>
    </source>
</reference>
<dbReference type="InterPro" id="IPR001279">
    <property type="entry name" value="Metallo-B-lactamas"/>
</dbReference>
<dbReference type="PANTHER" id="PTHR42978">
    <property type="entry name" value="QUORUM-QUENCHING LACTONASE YTNP-RELATED-RELATED"/>
    <property type="match status" value="1"/>
</dbReference>
<comment type="caution">
    <text evidence="7">The sequence shown here is derived from an EMBL/GenBank/DDBJ whole genome shotgun (WGS) entry which is preliminary data.</text>
</comment>
<evidence type="ECO:0000256" key="5">
    <source>
        <dbReference type="ARBA" id="ARBA00022833"/>
    </source>
</evidence>
<dbReference type="GO" id="GO:0016787">
    <property type="term" value="F:hydrolase activity"/>
    <property type="evidence" value="ECO:0007669"/>
    <property type="project" value="UniProtKB-KW"/>
</dbReference>
<name>A0A4R9GQG0_9LEPT</name>
<dbReference type="Proteomes" id="UP000297855">
    <property type="component" value="Unassembled WGS sequence"/>
</dbReference>
<keyword evidence="8" id="KW-1185">Reference proteome</keyword>
<dbReference type="PANTHER" id="PTHR42978:SF7">
    <property type="entry name" value="METALLO-HYDROLASE RV2300C-RELATED"/>
    <property type="match status" value="1"/>
</dbReference>